<dbReference type="RefSeq" id="WP_143544300.1">
    <property type="nucleotide sequence ID" value="NZ_OBQF01000003.1"/>
</dbReference>
<feature type="transmembrane region" description="Helical" evidence="1">
    <location>
        <begin position="12"/>
        <end position="39"/>
    </location>
</feature>
<name>A0A285UJC8_9STAP</name>
<gene>
    <name evidence="2" type="ORF">SAMN05878391_1487</name>
</gene>
<keyword evidence="1" id="KW-0472">Membrane</keyword>
<accession>A0A285UJC8</accession>
<organism evidence="2 3">
    <name type="scientific">Salinicoccus kekensis</name>
    <dbReference type="NCBI Taxonomy" id="714307"/>
    <lineage>
        <taxon>Bacteria</taxon>
        <taxon>Bacillati</taxon>
        <taxon>Bacillota</taxon>
        <taxon>Bacilli</taxon>
        <taxon>Bacillales</taxon>
        <taxon>Staphylococcaceae</taxon>
        <taxon>Salinicoccus</taxon>
    </lineage>
</organism>
<dbReference type="Proteomes" id="UP000219412">
    <property type="component" value="Unassembled WGS sequence"/>
</dbReference>
<dbReference type="OrthoDB" id="2388713at2"/>
<dbReference type="AlphaFoldDB" id="A0A285UJC8"/>
<keyword evidence="3" id="KW-1185">Reference proteome</keyword>
<sequence length="222" mass="24149">MNNNRVKNGTMDLSYISLIGALWYIPIFTVIYIGIFLIFGSGELDNLSYMSVGLNSNRIFMLVMGIIIGGGFIKWAIGLGVTRKQFHKANIYSGAMMSVALTITMIVLGLIIGLLPFVGTENIQHNLDMHPVMNLITVALQVYLAYLAGSLIGIGFYKNGWFGALAIVITVVCNFLSEALDPFLVNALGLAEGAGILITVIAVIIVLIIVNRYFIKDIAIKI</sequence>
<feature type="transmembrane region" description="Helical" evidence="1">
    <location>
        <begin position="183"/>
        <end position="210"/>
    </location>
</feature>
<keyword evidence="1" id="KW-1133">Transmembrane helix</keyword>
<evidence type="ECO:0000256" key="1">
    <source>
        <dbReference type="SAM" id="Phobius"/>
    </source>
</evidence>
<evidence type="ECO:0000313" key="3">
    <source>
        <dbReference type="Proteomes" id="UP000219412"/>
    </source>
</evidence>
<feature type="transmembrane region" description="Helical" evidence="1">
    <location>
        <begin position="59"/>
        <end position="77"/>
    </location>
</feature>
<reference evidence="3" key="1">
    <citation type="submission" date="2017-08" db="EMBL/GenBank/DDBJ databases">
        <authorList>
            <person name="Varghese N."/>
            <person name="Submissions S."/>
        </authorList>
    </citation>
    <scope>NUCLEOTIDE SEQUENCE [LARGE SCALE GENOMIC DNA]</scope>
    <source>
        <strain evidence="3">DSM 23173</strain>
    </source>
</reference>
<dbReference type="EMBL" id="OBQF01000003">
    <property type="protein sequence ID" value="SOC42005.1"/>
    <property type="molecule type" value="Genomic_DNA"/>
</dbReference>
<protein>
    <submittedName>
        <fullName evidence="2">Uncharacterized protein</fullName>
    </submittedName>
</protein>
<evidence type="ECO:0000313" key="2">
    <source>
        <dbReference type="EMBL" id="SOC42005.1"/>
    </source>
</evidence>
<proteinExistence type="predicted"/>
<feature type="transmembrane region" description="Helical" evidence="1">
    <location>
        <begin position="89"/>
        <end position="115"/>
    </location>
</feature>
<keyword evidence="1" id="KW-0812">Transmembrane</keyword>
<feature type="transmembrane region" description="Helical" evidence="1">
    <location>
        <begin position="161"/>
        <end position="177"/>
    </location>
</feature>
<feature type="transmembrane region" description="Helical" evidence="1">
    <location>
        <begin position="135"/>
        <end position="154"/>
    </location>
</feature>